<evidence type="ECO:0000313" key="1">
    <source>
        <dbReference type="EMBL" id="EHM37274.1"/>
    </source>
</evidence>
<reference evidence="1 2" key="1">
    <citation type="submission" date="2011-08" db="EMBL/GenBank/DDBJ databases">
        <authorList>
            <person name="Weinstock G."/>
            <person name="Sodergren E."/>
            <person name="Clifton S."/>
            <person name="Fulton L."/>
            <person name="Fulton B."/>
            <person name="Courtney L."/>
            <person name="Fronick C."/>
            <person name="Harrison M."/>
            <person name="Strong C."/>
            <person name="Farmer C."/>
            <person name="Delahaunty K."/>
            <person name="Markovic C."/>
            <person name="Hall O."/>
            <person name="Minx P."/>
            <person name="Tomlinson C."/>
            <person name="Mitreva M."/>
            <person name="Hou S."/>
            <person name="Chen J."/>
            <person name="Wollam A."/>
            <person name="Pepin K.H."/>
            <person name="Johnson M."/>
            <person name="Bhonagiri V."/>
            <person name="Zhang X."/>
            <person name="Suruliraj S."/>
            <person name="Warren W."/>
            <person name="Chinwalla A."/>
            <person name="Mardis E.R."/>
            <person name="Wilson R.K."/>
        </authorList>
    </citation>
    <scope>NUCLEOTIDE SEQUENCE [LARGE SCALE GENOMIC DNA]</scope>
    <source>
        <strain evidence="1 2">ATCC 51873</strain>
    </source>
</reference>
<name>G9YDN7_HAFAL</name>
<accession>G9YDN7</accession>
<proteinExistence type="predicted"/>
<gene>
    <name evidence="1" type="ORF">HMPREF0454_04735</name>
</gene>
<dbReference type="EMBL" id="AGCI01000118">
    <property type="protein sequence ID" value="EHM37274.1"/>
    <property type="molecule type" value="Genomic_DNA"/>
</dbReference>
<protein>
    <submittedName>
        <fullName evidence="1">Uncharacterized protein</fullName>
    </submittedName>
</protein>
<organism evidence="1 2">
    <name type="scientific">Hafnia alvei ATCC 51873</name>
    <dbReference type="NCBI Taxonomy" id="1002364"/>
    <lineage>
        <taxon>Bacteria</taxon>
        <taxon>Pseudomonadati</taxon>
        <taxon>Pseudomonadota</taxon>
        <taxon>Gammaproteobacteria</taxon>
        <taxon>Enterobacterales</taxon>
        <taxon>Hafniaceae</taxon>
        <taxon>Hafnia</taxon>
    </lineage>
</organism>
<dbReference type="AlphaFoldDB" id="G9YDN7"/>
<sequence>MTTVVFKLKQGYWQINGNVVYLPSTSQNLAERKELLIFNLFKTISYFVIGGLYDQPHIIMLPGFGGFFIGDINKITCRTTVEFAMITALKVIETLCGACRSRMKWLSDLTYILRSYCE</sequence>
<dbReference type="Proteomes" id="UP000005959">
    <property type="component" value="Unassembled WGS sequence"/>
</dbReference>
<comment type="caution">
    <text evidence="1">The sequence shown here is derived from an EMBL/GenBank/DDBJ whole genome shotgun (WGS) entry which is preliminary data.</text>
</comment>
<dbReference type="RefSeq" id="WP_004096989.1">
    <property type="nucleotide sequence ID" value="NZ_JH417559.1"/>
</dbReference>
<dbReference type="HOGENOM" id="CLU_2069808_0_0_6"/>
<evidence type="ECO:0000313" key="2">
    <source>
        <dbReference type="Proteomes" id="UP000005959"/>
    </source>
</evidence>